<accession>A0A4Y2JN50</accession>
<gene>
    <name evidence="1" type="ORF">AVEN_52961_1</name>
</gene>
<dbReference type="AlphaFoldDB" id="A0A4Y2JN50"/>
<protein>
    <submittedName>
        <fullName evidence="1">Uncharacterized protein</fullName>
    </submittedName>
</protein>
<reference evidence="1 2" key="1">
    <citation type="journal article" date="2019" name="Sci. Rep.">
        <title>Orb-weaving spider Araneus ventricosus genome elucidates the spidroin gene catalogue.</title>
        <authorList>
            <person name="Kono N."/>
            <person name="Nakamura H."/>
            <person name="Ohtoshi R."/>
            <person name="Moran D.A.P."/>
            <person name="Shinohara A."/>
            <person name="Yoshida Y."/>
            <person name="Fujiwara M."/>
            <person name="Mori M."/>
            <person name="Tomita M."/>
            <person name="Arakawa K."/>
        </authorList>
    </citation>
    <scope>NUCLEOTIDE SEQUENCE [LARGE SCALE GENOMIC DNA]</scope>
</reference>
<sequence>MHILLPHTRVIYLSKDHISPTKRAEWKTNLVGILTSPSVYSNFHRVLTLAKTFGIPCSKKMEWNTGECPALSGKFTAIQLHEFWNTEGKTFRQCEIPMKSGADRKCCWNSSKFDIQMEYGMEGHEK</sequence>
<proteinExistence type="predicted"/>
<evidence type="ECO:0000313" key="2">
    <source>
        <dbReference type="Proteomes" id="UP000499080"/>
    </source>
</evidence>
<organism evidence="1 2">
    <name type="scientific">Araneus ventricosus</name>
    <name type="common">Orbweaver spider</name>
    <name type="synonym">Epeira ventricosa</name>
    <dbReference type="NCBI Taxonomy" id="182803"/>
    <lineage>
        <taxon>Eukaryota</taxon>
        <taxon>Metazoa</taxon>
        <taxon>Ecdysozoa</taxon>
        <taxon>Arthropoda</taxon>
        <taxon>Chelicerata</taxon>
        <taxon>Arachnida</taxon>
        <taxon>Araneae</taxon>
        <taxon>Araneomorphae</taxon>
        <taxon>Entelegynae</taxon>
        <taxon>Araneoidea</taxon>
        <taxon>Araneidae</taxon>
        <taxon>Araneus</taxon>
    </lineage>
</organism>
<comment type="caution">
    <text evidence="1">The sequence shown here is derived from an EMBL/GenBank/DDBJ whole genome shotgun (WGS) entry which is preliminary data.</text>
</comment>
<evidence type="ECO:0000313" key="1">
    <source>
        <dbReference type="EMBL" id="GBM90556.1"/>
    </source>
</evidence>
<name>A0A4Y2JN50_ARAVE</name>
<dbReference type="EMBL" id="BGPR01003632">
    <property type="protein sequence ID" value="GBM90556.1"/>
    <property type="molecule type" value="Genomic_DNA"/>
</dbReference>
<dbReference type="Proteomes" id="UP000499080">
    <property type="component" value="Unassembled WGS sequence"/>
</dbReference>
<keyword evidence="2" id="KW-1185">Reference proteome</keyword>